<dbReference type="AlphaFoldDB" id="A0AA35TAL0"/>
<evidence type="ECO:0000313" key="2">
    <source>
        <dbReference type="Proteomes" id="UP001174909"/>
    </source>
</evidence>
<comment type="caution">
    <text evidence="1">The sequence shown here is derived from an EMBL/GenBank/DDBJ whole genome shotgun (WGS) entry which is preliminary data.</text>
</comment>
<dbReference type="Proteomes" id="UP001174909">
    <property type="component" value="Unassembled WGS sequence"/>
</dbReference>
<dbReference type="EMBL" id="CASHTH010003384">
    <property type="protein sequence ID" value="CAI8044269.1"/>
    <property type="molecule type" value="Genomic_DNA"/>
</dbReference>
<evidence type="ECO:0000313" key="1">
    <source>
        <dbReference type="EMBL" id="CAI8044269.1"/>
    </source>
</evidence>
<gene>
    <name evidence="1" type="ORF">GBAR_LOCUS24569</name>
</gene>
<reference evidence="1" key="1">
    <citation type="submission" date="2023-03" db="EMBL/GenBank/DDBJ databases">
        <authorList>
            <person name="Steffen K."/>
            <person name="Cardenas P."/>
        </authorList>
    </citation>
    <scope>NUCLEOTIDE SEQUENCE</scope>
</reference>
<sequence length="87" mass="9863">MPWRIFVRRALNQLADSQRLAETAPLRRAAQLLVFLWVRLGESAGQLGGLQARRMEARGHGRLVRIARNFAKNLREEVKKIDGSGRG</sequence>
<proteinExistence type="predicted"/>
<keyword evidence="2" id="KW-1185">Reference proteome</keyword>
<organism evidence="1 2">
    <name type="scientific">Geodia barretti</name>
    <name type="common">Barrett's horny sponge</name>
    <dbReference type="NCBI Taxonomy" id="519541"/>
    <lineage>
        <taxon>Eukaryota</taxon>
        <taxon>Metazoa</taxon>
        <taxon>Porifera</taxon>
        <taxon>Demospongiae</taxon>
        <taxon>Heteroscleromorpha</taxon>
        <taxon>Tetractinellida</taxon>
        <taxon>Astrophorina</taxon>
        <taxon>Geodiidae</taxon>
        <taxon>Geodia</taxon>
    </lineage>
</organism>
<accession>A0AA35TAL0</accession>
<protein>
    <submittedName>
        <fullName evidence="1">Uncharacterized protein</fullName>
    </submittedName>
</protein>
<name>A0AA35TAL0_GEOBA</name>